<keyword evidence="4" id="KW-1185">Reference proteome</keyword>
<name>A0ABR1SK54_9PEZI</name>
<dbReference type="Gene3D" id="2.30.30.1060">
    <property type="match status" value="1"/>
</dbReference>
<evidence type="ECO:0000259" key="2">
    <source>
        <dbReference type="Pfam" id="PF11160"/>
    </source>
</evidence>
<dbReference type="Pfam" id="PF11160">
    <property type="entry name" value="Hva1_TUDOR"/>
    <property type="match status" value="1"/>
</dbReference>
<evidence type="ECO:0000313" key="4">
    <source>
        <dbReference type="Proteomes" id="UP001396898"/>
    </source>
</evidence>
<feature type="compositionally biased region" description="Basic and acidic residues" evidence="1">
    <location>
        <begin position="1"/>
        <end position="33"/>
    </location>
</feature>
<feature type="compositionally biased region" description="Basic and acidic residues" evidence="1">
    <location>
        <begin position="69"/>
        <end position="89"/>
    </location>
</feature>
<reference evidence="3 4" key="1">
    <citation type="submission" date="2023-01" db="EMBL/GenBank/DDBJ databases">
        <title>Analysis of 21 Apiospora genomes using comparative genomics revels a genus with tremendous synthesis potential of carbohydrate active enzymes and secondary metabolites.</title>
        <authorList>
            <person name="Sorensen T."/>
        </authorList>
    </citation>
    <scope>NUCLEOTIDE SEQUENCE [LARGE SCALE GENOMIC DNA]</scope>
    <source>
        <strain evidence="3 4">CBS 20057</strain>
    </source>
</reference>
<dbReference type="Proteomes" id="UP001396898">
    <property type="component" value="Unassembled WGS sequence"/>
</dbReference>
<dbReference type="EMBL" id="JAQQWI010000006">
    <property type="protein sequence ID" value="KAK8033888.1"/>
    <property type="molecule type" value="Genomic_DNA"/>
</dbReference>
<sequence length="89" mass="9654">MSGNTVHDKHGEPIEEGDHVYTKVRGGQHEGDVSKIVTGNDAAKTQGVKPPSKVLFTDHKGQDVAHNPEVLEHREGSPQEYESSREVGA</sequence>
<organism evidence="3 4">
    <name type="scientific">Apiospora marii</name>
    <dbReference type="NCBI Taxonomy" id="335849"/>
    <lineage>
        <taxon>Eukaryota</taxon>
        <taxon>Fungi</taxon>
        <taxon>Dikarya</taxon>
        <taxon>Ascomycota</taxon>
        <taxon>Pezizomycotina</taxon>
        <taxon>Sordariomycetes</taxon>
        <taxon>Xylariomycetidae</taxon>
        <taxon>Amphisphaeriales</taxon>
        <taxon>Apiosporaceae</taxon>
        <taxon>Apiospora</taxon>
    </lineage>
</organism>
<evidence type="ECO:0000256" key="1">
    <source>
        <dbReference type="SAM" id="MobiDB-lite"/>
    </source>
</evidence>
<feature type="region of interest" description="Disordered" evidence="1">
    <location>
        <begin position="1"/>
        <end position="89"/>
    </location>
</feature>
<accession>A0ABR1SK54</accession>
<protein>
    <recommendedName>
        <fullName evidence="2">Hypervirulence associated protein TUDOR domain-containing protein</fullName>
    </recommendedName>
</protein>
<evidence type="ECO:0000313" key="3">
    <source>
        <dbReference type="EMBL" id="KAK8033888.1"/>
    </source>
</evidence>
<proteinExistence type="predicted"/>
<gene>
    <name evidence="3" type="ORF">PG991_003286</name>
</gene>
<dbReference type="InterPro" id="IPR021331">
    <property type="entry name" value="Hva1_TUDOR"/>
</dbReference>
<comment type="caution">
    <text evidence="3">The sequence shown here is derived from an EMBL/GenBank/DDBJ whole genome shotgun (WGS) entry which is preliminary data.</text>
</comment>
<feature type="domain" description="Hypervirulence associated protein TUDOR" evidence="2">
    <location>
        <begin position="17"/>
        <end position="69"/>
    </location>
</feature>